<dbReference type="GO" id="GO:0000166">
    <property type="term" value="F:nucleotide binding"/>
    <property type="evidence" value="ECO:0007669"/>
    <property type="project" value="UniProtKB-KW"/>
</dbReference>
<dbReference type="Pfam" id="PF02872">
    <property type="entry name" value="5_nucleotid_C"/>
    <property type="match status" value="1"/>
</dbReference>
<evidence type="ECO:0000256" key="4">
    <source>
        <dbReference type="SAM" id="Phobius"/>
    </source>
</evidence>
<keyword evidence="8" id="KW-1185">Reference proteome</keyword>
<name>A0A7Z0D8J8_9ACTN</name>
<feature type="signal peptide" evidence="2">
    <location>
        <begin position="1"/>
        <end position="29"/>
    </location>
</feature>
<dbReference type="PANTHER" id="PTHR11575:SF24">
    <property type="entry name" value="5'-NUCLEOTIDASE"/>
    <property type="match status" value="1"/>
</dbReference>
<keyword evidence="2" id="KW-0378">Hydrolase</keyword>
<feature type="compositionally biased region" description="Low complexity" evidence="3">
    <location>
        <begin position="681"/>
        <end position="710"/>
    </location>
</feature>
<dbReference type="InterPro" id="IPR004843">
    <property type="entry name" value="Calcineurin-like_PHP"/>
</dbReference>
<feature type="region of interest" description="Disordered" evidence="3">
    <location>
        <begin position="672"/>
        <end position="733"/>
    </location>
</feature>
<dbReference type="Pfam" id="PF00149">
    <property type="entry name" value="Metallophos"/>
    <property type="match status" value="1"/>
</dbReference>
<evidence type="ECO:0000259" key="6">
    <source>
        <dbReference type="Pfam" id="PF02872"/>
    </source>
</evidence>
<evidence type="ECO:0000313" key="8">
    <source>
        <dbReference type="Proteomes" id="UP000527616"/>
    </source>
</evidence>
<dbReference type="PANTHER" id="PTHR11575">
    <property type="entry name" value="5'-NUCLEOTIDASE-RELATED"/>
    <property type="match status" value="1"/>
</dbReference>
<sequence>MHKSGWLRIAASVCAVGLIGGAGASVAQAAPSETPNPQERAAAADCAAPAQLTLLNFNDFHGRIASSRPDTVQFFGTIEELRAEAGEENTIVAAAGDSIGGSLFASASQRDQPTIDAFNAAGVDTAAVGNHEFDKGFDDLTGRVIPAADFSYLGANVYDKGTENPALEEYEIFERAGLRVAVIGAVTQETPDIVVKEGVADLDFGDPVAAVNRVADKLTDGDDANGEADVIVAEIHEGGPDGGGSLAENEQARPAFASLVQDLSPKVQAVFTAHTHQAYVFDGPVPGTDQTRPVTQAGSYAGLVTRVQLNVDPATGETCTYTAENLELTDTPVDDLVAEYPRVAQVQQIVTDALAEAAEIGEEPIGKAAGALARPGRYDPAEGRYIDDRSGESTITNAVANMFSDELSERTGQTVIGVQNPGGTRADLCAPSGDQNNPCADEAFTITYGQAASILPFANTLMTTTLTGEQFKTMLEQQWSVDEDGNVTGSFLRLGLSDGVSYTYDESRELGDRITSITIDGKPIDPAGEYVVGSGNFLLGGGDNFHVFTETTPVDSGLVDLDAWVSWLRGTEDDPIAPSFVKRGLAVTPTPTELKVGEPTTIKVDQLDFTGGFPVQNTELIATIGDVEVGRAAVADGSVAALTLNLPASVPNGEQQLVLTAPDSGTTVSIPVTVSGGSAVTPTGEPSPTGEPTASPSPTATPGPTGTASPNPGPGDGDGSGPRPPLADTGGPAGLIALIGLGAATAGIAMASRRRG</sequence>
<evidence type="ECO:0000256" key="1">
    <source>
        <dbReference type="ARBA" id="ARBA00022729"/>
    </source>
</evidence>
<feature type="domain" description="Calcineurin-like phosphoesterase" evidence="5">
    <location>
        <begin position="54"/>
        <end position="277"/>
    </location>
</feature>
<dbReference type="SUPFAM" id="SSF55816">
    <property type="entry name" value="5'-nucleotidase (syn. UDP-sugar hydrolase), C-terminal domain"/>
    <property type="match status" value="1"/>
</dbReference>
<keyword evidence="2" id="KW-0547">Nucleotide-binding</keyword>
<dbReference type="InterPro" id="IPR036907">
    <property type="entry name" value="5'-Nucleotdase_C_sf"/>
</dbReference>
<keyword evidence="1 2" id="KW-0732">Signal</keyword>
<evidence type="ECO:0000313" key="7">
    <source>
        <dbReference type="EMBL" id="NYI70877.1"/>
    </source>
</evidence>
<dbReference type="InterPro" id="IPR029052">
    <property type="entry name" value="Metallo-depent_PP-like"/>
</dbReference>
<dbReference type="GO" id="GO:0009166">
    <property type="term" value="P:nucleotide catabolic process"/>
    <property type="evidence" value="ECO:0007669"/>
    <property type="project" value="InterPro"/>
</dbReference>
<dbReference type="SUPFAM" id="SSF56300">
    <property type="entry name" value="Metallo-dependent phosphatases"/>
    <property type="match status" value="1"/>
</dbReference>
<evidence type="ECO:0000259" key="5">
    <source>
        <dbReference type="Pfam" id="PF00149"/>
    </source>
</evidence>
<dbReference type="Gene3D" id="3.60.21.10">
    <property type="match status" value="1"/>
</dbReference>
<comment type="caution">
    <text evidence="7">The sequence shown here is derived from an EMBL/GenBank/DDBJ whole genome shotgun (WGS) entry which is preliminary data.</text>
</comment>
<reference evidence="7 8" key="1">
    <citation type="submission" date="2020-07" db="EMBL/GenBank/DDBJ databases">
        <title>Sequencing the genomes of 1000 actinobacteria strains.</title>
        <authorList>
            <person name="Klenk H.-P."/>
        </authorList>
    </citation>
    <scope>NUCLEOTIDE SEQUENCE [LARGE SCALE GENOMIC DNA]</scope>
    <source>
        <strain evidence="7 8">DSM 103164</strain>
    </source>
</reference>
<dbReference type="InterPro" id="IPR008334">
    <property type="entry name" value="5'-Nucleotdase_C"/>
</dbReference>
<dbReference type="InterPro" id="IPR006179">
    <property type="entry name" value="5_nucleotidase/apyrase"/>
</dbReference>
<dbReference type="GO" id="GO:0008253">
    <property type="term" value="F:5'-nucleotidase activity"/>
    <property type="evidence" value="ECO:0007669"/>
    <property type="project" value="TreeGrafter"/>
</dbReference>
<dbReference type="GO" id="GO:0030288">
    <property type="term" value="C:outer membrane-bounded periplasmic space"/>
    <property type="evidence" value="ECO:0007669"/>
    <property type="project" value="TreeGrafter"/>
</dbReference>
<dbReference type="RefSeq" id="WP_179444777.1">
    <property type="nucleotide sequence ID" value="NZ_JACBZS010000001.1"/>
</dbReference>
<organism evidence="7 8">
    <name type="scientific">Naumannella cuiyingiana</name>
    <dbReference type="NCBI Taxonomy" id="1347891"/>
    <lineage>
        <taxon>Bacteria</taxon>
        <taxon>Bacillati</taxon>
        <taxon>Actinomycetota</taxon>
        <taxon>Actinomycetes</taxon>
        <taxon>Propionibacteriales</taxon>
        <taxon>Propionibacteriaceae</taxon>
        <taxon>Naumannella</taxon>
    </lineage>
</organism>
<dbReference type="AlphaFoldDB" id="A0A7Z0D8J8"/>
<dbReference type="Proteomes" id="UP000527616">
    <property type="component" value="Unassembled WGS sequence"/>
</dbReference>
<comment type="similarity">
    <text evidence="2">Belongs to the 5'-nucleotidase family.</text>
</comment>
<proteinExistence type="inferred from homology"/>
<keyword evidence="4" id="KW-0472">Membrane</keyword>
<feature type="transmembrane region" description="Helical" evidence="4">
    <location>
        <begin position="733"/>
        <end position="751"/>
    </location>
</feature>
<dbReference type="EMBL" id="JACBZS010000001">
    <property type="protein sequence ID" value="NYI70877.1"/>
    <property type="molecule type" value="Genomic_DNA"/>
</dbReference>
<evidence type="ECO:0000256" key="3">
    <source>
        <dbReference type="SAM" id="MobiDB-lite"/>
    </source>
</evidence>
<evidence type="ECO:0000256" key="2">
    <source>
        <dbReference type="RuleBase" id="RU362119"/>
    </source>
</evidence>
<feature type="domain" description="5'-Nucleotidase C-terminal" evidence="6">
    <location>
        <begin position="387"/>
        <end position="550"/>
    </location>
</feature>
<accession>A0A7Z0D8J8</accession>
<dbReference type="PRINTS" id="PR01607">
    <property type="entry name" value="APYRASEFAMLY"/>
</dbReference>
<keyword evidence="4" id="KW-0812">Transmembrane</keyword>
<gene>
    <name evidence="7" type="ORF">GGQ54_001437</name>
</gene>
<feature type="chain" id="PRO_5031609460" evidence="2">
    <location>
        <begin position="30"/>
        <end position="756"/>
    </location>
</feature>
<protein>
    <submittedName>
        <fullName evidence="7">2',3'-cyclic-nucleotide 2'-phosphodiesterase (5'-nucleotidase family)</fullName>
    </submittedName>
</protein>
<dbReference type="GO" id="GO:0008768">
    <property type="term" value="F:UDP-sugar diphosphatase activity"/>
    <property type="evidence" value="ECO:0007669"/>
    <property type="project" value="TreeGrafter"/>
</dbReference>
<dbReference type="Gene3D" id="3.90.780.10">
    <property type="entry name" value="5'-Nucleotidase, C-terminal domain"/>
    <property type="match status" value="1"/>
</dbReference>
<keyword evidence="4" id="KW-1133">Transmembrane helix</keyword>